<sequence length="336" mass="35552">MENMHEEEADNQVRSWAASSWPDFSQLSDNCATCGLEPGDGVRFLTCASCLTPRYCSKQCQADGWKQSKHGHKFSCAAKLGLPTPATVAQAPMSAVLQVLKEYRWSAEVRVACLLRVDALAADQSALQTPGLAEAMAAALSYDCGHGAGRPDWQRRCGMLASRLCCEALGKMAAAGPVAFGRVLGAGAVPALVKTATACLGHRDRAALHTALAGLSNVSMEDDGEECVRAEGGMQLAKRAMAAFPRNSQIQSVCCALLRNLVAPDDALVIEVMDADAIDLVANAYRAFPRVCAGDVLRNLLLARPKDEAVAAKCLSVCVQLGFVRVCDGKLEAVPA</sequence>
<feature type="domain" description="MYND-type" evidence="5">
    <location>
        <begin position="31"/>
        <end position="76"/>
    </location>
</feature>
<keyword evidence="2 4" id="KW-0863">Zinc-finger</keyword>
<dbReference type="Pfam" id="PF01753">
    <property type="entry name" value="zf-MYND"/>
    <property type="match status" value="1"/>
</dbReference>
<reference evidence="6" key="2">
    <citation type="submission" date="2024-10" db="UniProtKB">
        <authorList>
            <consortium name="EnsemblProtists"/>
        </authorList>
    </citation>
    <scope>IDENTIFICATION</scope>
</reference>
<dbReference type="Proteomes" id="UP000013827">
    <property type="component" value="Unassembled WGS sequence"/>
</dbReference>
<keyword evidence="7" id="KW-1185">Reference proteome</keyword>
<dbReference type="GO" id="GO:0008270">
    <property type="term" value="F:zinc ion binding"/>
    <property type="evidence" value="ECO:0007669"/>
    <property type="project" value="UniProtKB-KW"/>
</dbReference>
<dbReference type="EnsemblProtists" id="EOD21492">
    <property type="protein sequence ID" value="EOD21492"/>
    <property type="gene ID" value="EMIHUDRAFT_117124"/>
</dbReference>
<keyword evidence="1" id="KW-0479">Metal-binding</keyword>
<name>A0A0D3JDA7_EMIH1</name>
<dbReference type="PROSITE" id="PS50865">
    <property type="entry name" value="ZF_MYND_2"/>
    <property type="match status" value="1"/>
</dbReference>
<evidence type="ECO:0000256" key="2">
    <source>
        <dbReference type="ARBA" id="ARBA00022771"/>
    </source>
</evidence>
<reference evidence="7" key="1">
    <citation type="journal article" date="2013" name="Nature">
        <title>Pan genome of the phytoplankton Emiliania underpins its global distribution.</title>
        <authorList>
            <person name="Read B.A."/>
            <person name="Kegel J."/>
            <person name="Klute M.J."/>
            <person name="Kuo A."/>
            <person name="Lefebvre S.C."/>
            <person name="Maumus F."/>
            <person name="Mayer C."/>
            <person name="Miller J."/>
            <person name="Monier A."/>
            <person name="Salamov A."/>
            <person name="Young J."/>
            <person name="Aguilar M."/>
            <person name="Claverie J.M."/>
            <person name="Frickenhaus S."/>
            <person name="Gonzalez K."/>
            <person name="Herman E.K."/>
            <person name="Lin Y.C."/>
            <person name="Napier J."/>
            <person name="Ogata H."/>
            <person name="Sarno A.F."/>
            <person name="Shmutz J."/>
            <person name="Schroeder D."/>
            <person name="de Vargas C."/>
            <person name="Verret F."/>
            <person name="von Dassow P."/>
            <person name="Valentin K."/>
            <person name="Van de Peer Y."/>
            <person name="Wheeler G."/>
            <person name="Dacks J.B."/>
            <person name="Delwiche C.F."/>
            <person name="Dyhrman S.T."/>
            <person name="Glockner G."/>
            <person name="John U."/>
            <person name="Richards T."/>
            <person name="Worden A.Z."/>
            <person name="Zhang X."/>
            <person name="Grigoriev I.V."/>
            <person name="Allen A.E."/>
            <person name="Bidle K."/>
            <person name="Borodovsky M."/>
            <person name="Bowler C."/>
            <person name="Brownlee C."/>
            <person name="Cock J.M."/>
            <person name="Elias M."/>
            <person name="Gladyshev V.N."/>
            <person name="Groth M."/>
            <person name="Guda C."/>
            <person name="Hadaegh A."/>
            <person name="Iglesias-Rodriguez M.D."/>
            <person name="Jenkins J."/>
            <person name="Jones B.M."/>
            <person name="Lawson T."/>
            <person name="Leese F."/>
            <person name="Lindquist E."/>
            <person name="Lobanov A."/>
            <person name="Lomsadze A."/>
            <person name="Malik S.B."/>
            <person name="Marsh M.E."/>
            <person name="Mackinder L."/>
            <person name="Mock T."/>
            <person name="Mueller-Roeber B."/>
            <person name="Pagarete A."/>
            <person name="Parker M."/>
            <person name="Probert I."/>
            <person name="Quesneville H."/>
            <person name="Raines C."/>
            <person name="Rensing S.A."/>
            <person name="Riano-Pachon D.M."/>
            <person name="Richier S."/>
            <person name="Rokitta S."/>
            <person name="Shiraiwa Y."/>
            <person name="Soanes D.M."/>
            <person name="van der Giezen M."/>
            <person name="Wahlund T.M."/>
            <person name="Williams B."/>
            <person name="Wilson W."/>
            <person name="Wolfe G."/>
            <person name="Wurch L.L."/>
        </authorList>
    </citation>
    <scope>NUCLEOTIDE SEQUENCE</scope>
</reference>
<dbReference type="AlphaFoldDB" id="A0A0D3JDA7"/>
<dbReference type="SUPFAM" id="SSF144232">
    <property type="entry name" value="HIT/MYND zinc finger-like"/>
    <property type="match status" value="1"/>
</dbReference>
<evidence type="ECO:0000259" key="5">
    <source>
        <dbReference type="PROSITE" id="PS50865"/>
    </source>
</evidence>
<dbReference type="InterPro" id="IPR016024">
    <property type="entry name" value="ARM-type_fold"/>
</dbReference>
<dbReference type="InterPro" id="IPR002893">
    <property type="entry name" value="Znf_MYND"/>
</dbReference>
<evidence type="ECO:0000256" key="4">
    <source>
        <dbReference type="PROSITE-ProRule" id="PRU00134"/>
    </source>
</evidence>
<dbReference type="Gene3D" id="1.25.10.10">
    <property type="entry name" value="Leucine-rich Repeat Variant"/>
    <property type="match status" value="1"/>
</dbReference>
<evidence type="ECO:0000256" key="1">
    <source>
        <dbReference type="ARBA" id="ARBA00022723"/>
    </source>
</evidence>
<dbReference type="Gene3D" id="6.10.140.2220">
    <property type="match status" value="1"/>
</dbReference>
<dbReference type="KEGG" id="ehx:EMIHUDRAFT_117124"/>
<dbReference type="RefSeq" id="XP_005773921.1">
    <property type="nucleotide sequence ID" value="XM_005773864.1"/>
</dbReference>
<dbReference type="HOGENOM" id="CLU_827496_0_0_1"/>
<keyword evidence="3" id="KW-0862">Zinc</keyword>
<evidence type="ECO:0000256" key="3">
    <source>
        <dbReference type="ARBA" id="ARBA00022833"/>
    </source>
</evidence>
<dbReference type="PaxDb" id="2903-EOD21492"/>
<accession>A0A0D3JDA7</accession>
<evidence type="ECO:0000313" key="7">
    <source>
        <dbReference type="Proteomes" id="UP000013827"/>
    </source>
</evidence>
<dbReference type="GeneID" id="17267057"/>
<dbReference type="SUPFAM" id="SSF48371">
    <property type="entry name" value="ARM repeat"/>
    <property type="match status" value="1"/>
</dbReference>
<dbReference type="InterPro" id="IPR011989">
    <property type="entry name" value="ARM-like"/>
</dbReference>
<organism evidence="6 7">
    <name type="scientific">Emiliania huxleyi (strain CCMP1516)</name>
    <dbReference type="NCBI Taxonomy" id="280463"/>
    <lineage>
        <taxon>Eukaryota</taxon>
        <taxon>Haptista</taxon>
        <taxon>Haptophyta</taxon>
        <taxon>Prymnesiophyceae</taxon>
        <taxon>Isochrysidales</taxon>
        <taxon>Noelaerhabdaceae</taxon>
        <taxon>Emiliania</taxon>
    </lineage>
</organism>
<protein>
    <recommendedName>
        <fullName evidence="5">MYND-type domain-containing protein</fullName>
    </recommendedName>
</protein>
<evidence type="ECO:0000313" key="6">
    <source>
        <dbReference type="EnsemblProtists" id="EOD21492"/>
    </source>
</evidence>
<proteinExistence type="predicted"/>